<gene>
    <name evidence="2" type="ORF">LCGC14_2062230</name>
</gene>
<protein>
    <recommendedName>
        <fullName evidence="1">Tip attachment protein J domain-containing protein</fullName>
    </recommendedName>
</protein>
<reference evidence="2" key="1">
    <citation type="journal article" date="2015" name="Nature">
        <title>Complex archaea that bridge the gap between prokaryotes and eukaryotes.</title>
        <authorList>
            <person name="Spang A."/>
            <person name="Saw J.H."/>
            <person name="Jorgensen S.L."/>
            <person name="Zaremba-Niedzwiedzka K."/>
            <person name="Martijn J."/>
            <person name="Lind A.E."/>
            <person name="van Eijk R."/>
            <person name="Schleper C."/>
            <person name="Guy L."/>
            <person name="Ettema T.J."/>
        </authorList>
    </citation>
    <scope>NUCLEOTIDE SEQUENCE</scope>
</reference>
<dbReference type="InterPro" id="IPR032876">
    <property type="entry name" value="J_dom"/>
</dbReference>
<feature type="domain" description="Tip attachment protein J" evidence="1">
    <location>
        <begin position="289"/>
        <end position="368"/>
    </location>
</feature>
<organism evidence="2">
    <name type="scientific">marine sediment metagenome</name>
    <dbReference type="NCBI Taxonomy" id="412755"/>
    <lineage>
        <taxon>unclassified sequences</taxon>
        <taxon>metagenomes</taxon>
        <taxon>ecological metagenomes</taxon>
    </lineage>
</organism>
<dbReference type="AlphaFoldDB" id="A0A0F9HHR7"/>
<feature type="non-terminal residue" evidence="2">
    <location>
        <position position="403"/>
    </location>
</feature>
<accession>A0A0F9HHR7</accession>
<sequence>MGKVGQVVVGGILIVGGVLIGTLGGQPAIGFALAGQGLGMVYGALTSGPNLDARQGAILENRADARAGLPVIYGKTRVGPLLADARIDESSQKNKRLVVVCSFAHGSADGTGIQAIDEIYLNDALAWDGAIKAPFNEAIDDAGDPHQNVHLKVITHLGTDSQVVDAKLTSMFGTEWPSTAKGLGVVYVVLLMWYNEDVFGTGMPRINAVIRGQKVFDPRTSTTAYSTNPALAIRDYLTAGVYGFGDDESTVDDVSFEAGADYCDELVTPISGGGSQKRFAISGWVNTNRSTRANLADLTTACRATVLNIGGVWKLIIRKEQSATGLRITTENTVEGSWKYVLPGASDAGNRVVVGYVDPDRDYQVDSVQWPEPGDSNLYLTEDNSYLNELRMDLPFTDDRLRA</sequence>
<name>A0A0F9HHR7_9ZZZZ</name>
<evidence type="ECO:0000259" key="1">
    <source>
        <dbReference type="Pfam" id="PF13550"/>
    </source>
</evidence>
<dbReference type="EMBL" id="LAZR01024567">
    <property type="protein sequence ID" value="KKL74702.1"/>
    <property type="molecule type" value="Genomic_DNA"/>
</dbReference>
<evidence type="ECO:0000313" key="2">
    <source>
        <dbReference type="EMBL" id="KKL74702.1"/>
    </source>
</evidence>
<dbReference type="Pfam" id="PF13550">
    <property type="entry name" value="Phage-tail_3"/>
    <property type="match status" value="1"/>
</dbReference>
<comment type="caution">
    <text evidence="2">The sequence shown here is derived from an EMBL/GenBank/DDBJ whole genome shotgun (WGS) entry which is preliminary data.</text>
</comment>
<proteinExistence type="predicted"/>